<name>A0A8A4TJB1_SULCO</name>
<feature type="transmembrane region" description="Helical" evidence="1">
    <location>
        <begin position="198"/>
        <end position="216"/>
    </location>
</feature>
<accession>A0A8A4TJB1</accession>
<dbReference type="KEGG" id="scor:J3U87_28655"/>
<feature type="transmembrane region" description="Helical" evidence="1">
    <location>
        <begin position="175"/>
        <end position="192"/>
    </location>
</feature>
<evidence type="ECO:0000313" key="2">
    <source>
        <dbReference type="EMBL" id="QTD49577.1"/>
    </source>
</evidence>
<dbReference type="RefSeq" id="WP_237379208.1">
    <property type="nucleotide sequence ID" value="NZ_CP071793.1"/>
</dbReference>
<keyword evidence="1" id="KW-0472">Membrane</keyword>
<dbReference type="EMBL" id="CP071793">
    <property type="protein sequence ID" value="QTD49577.1"/>
    <property type="molecule type" value="Genomic_DNA"/>
</dbReference>
<dbReference type="Proteomes" id="UP000663929">
    <property type="component" value="Chromosome"/>
</dbReference>
<keyword evidence="1" id="KW-1133">Transmembrane helix</keyword>
<feature type="transmembrane region" description="Helical" evidence="1">
    <location>
        <begin position="268"/>
        <end position="290"/>
    </location>
</feature>
<evidence type="ECO:0000313" key="3">
    <source>
        <dbReference type="Proteomes" id="UP000663929"/>
    </source>
</evidence>
<keyword evidence="3" id="KW-1185">Reference proteome</keyword>
<evidence type="ECO:0000256" key="1">
    <source>
        <dbReference type="SAM" id="Phobius"/>
    </source>
</evidence>
<reference evidence="2" key="1">
    <citation type="submission" date="2021-03" db="EMBL/GenBank/DDBJ databases">
        <title>Acanthopleuribacteraceae sp. M133.</title>
        <authorList>
            <person name="Wang G."/>
        </authorList>
    </citation>
    <scope>NUCLEOTIDE SEQUENCE</scope>
    <source>
        <strain evidence="2">M133</strain>
    </source>
</reference>
<sequence length="562" mass="64485">MFQKTQLDPAFITHFAVFDLPGLPYEPKESLLQALGNAGAYIGERTHMFCEIPNEKWRMVTYYGDEPHSYLIVTNGRAIEMWKPCQSGLSERLWDYFVFETLFEPADTEFKHERSGRSFINGWDRLALTNKESILRWDYFFRPSRRCLANTHQRVLRSESKRAQEERNRIIRLKIYLGIAAVFATLTIVSLISGEHRGLVFLAAIGMVYHNIFEIFQRTNHTQKDRCNNPGRRDSGLTAFLVSIMLISIFILFPALIGGLIISKQSGSTAILTPIIPYCAAYGSLLYYCIKKSATKLAYLEQLIQTYHTENTNLIRSIPANRYDPSRIFIRLNQQLQEVEYKALEFLNIDPLDLLDLPKESQTRDLSCINIVEWGGIQQPHRIKLSTVPRSFLGAYQVTSAKQPIYAVYFVQLLFLTDTHIAAYGFFYDSINDTLSGVETEEYYLQNVVSVSTKIVDQHYVFTSNMETQTLIFRLAVQNGDAIEVALVDKKTINDINLQVDTAIKKLPPPKKADSFSNHFGEDAFNKMSLEETLSPSTNAERAIRFIRHHLKEIKRKDGTFA</sequence>
<gene>
    <name evidence="2" type="ORF">J3U87_28655</name>
</gene>
<dbReference type="AlphaFoldDB" id="A0A8A4TJB1"/>
<keyword evidence="1" id="KW-0812">Transmembrane</keyword>
<protein>
    <submittedName>
        <fullName evidence="2">Uncharacterized protein</fullName>
    </submittedName>
</protein>
<proteinExistence type="predicted"/>
<organism evidence="2 3">
    <name type="scientific">Sulfidibacter corallicola</name>
    <dbReference type="NCBI Taxonomy" id="2818388"/>
    <lineage>
        <taxon>Bacteria</taxon>
        <taxon>Pseudomonadati</taxon>
        <taxon>Acidobacteriota</taxon>
        <taxon>Holophagae</taxon>
        <taxon>Acanthopleuribacterales</taxon>
        <taxon>Acanthopleuribacteraceae</taxon>
        <taxon>Sulfidibacter</taxon>
    </lineage>
</organism>
<feature type="transmembrane region" description="Helical" evidence="1">
    <location>
        <begin position="237"/>
        <end position="262"/>
    </location>
</feature>